<name>A0A0B0EMX9_9BACT</name>
<comment type="caution">
    <text evidence="1">The sequence shown here is derived from an EMBL/GenBank/DDBJ whole genome shotgun (WGS) entry which is preliminary data.</text>
</comment>
<accession>A0A0B0EMX9</accession>
<gene>
    <name evidence="1" type="ORF">SCABRO_00267</name>
</gene>
<reference evidence="1 2" key="1">
    <citation type="submission" date="2014-10" db="EMBL/GenBank/DDBJ databases">
        <title>Draft genome of anammox bacterium scalindua brodae, obtained using differential coverage binning of sequence data from two enrichment reactors.</title>
        <authorList>
            <person name="Speth D.R."/>
            <person name="Russ L."/>
            <person name="Kartal B."/>
            <person name="Op den Camp H.J."/>
            <person name="Dutilh B.E."/>
            <person name="Jetten M.S."/>
        </authorList>
    </citation>
    <scope>NUCLEOTIDE SEQUENCE [LARGE SCALE GENOMIC DNA]</scope>
    <source>
        <strain evidence="1">RU1</strain>
    </source>
</reference>
<dbReference type="AlphaFoldDB" id="A0A0B0EMX9"/>
<evidence type="ECO:0000313" key="2">
    <source>
        <dbReference type="Proteomes" id="UP000030652"/>
    </source>
</evidence>
<proteinExistence type="predicted"/>
<organism evidence="1 2">
    <name type="scientific">Candidatus Scalindua brodae</name>
    <dbReference type="NCBI Taxonomy" id="237368"/>
    <lineage>
        <taxon>Bacteria</taxon>
        <taxon>Pseudomonadati</taxon>
        <taxon>Planctomycetota</taxon>
        <taxon>Candidatus Brocadiia</taxon>
        <taxon>Candidatus Brocadiales</taxon>
        <taxon>Candidatus Scalinduaceae</taxon>
        <taxon>Candidatus Scalindua</taxon>
    </lineage>
</organism>
<sequence>MGYSAFSVSVPDTQKGHGDWIEWSYLQKVSDELASNIKKLKLLLGK</sequence>
<dbReference type="Proteomes" id="UP000030652">
    <property type="component" value="Unassembled WGS sequence"/>
</dbReference>
<dbReference type="EMBL" id="JRYO01000024">
    <property type="protein sequence ID" value="KHE93969.1"/>
    <property type="molecule type" value="Genomic_DNA"/>
</dbReference>
<evidence type="ECO:0000313" key="1">
    <source>
        <dbReference type="EMBL" id="KHE93969.1"/>
    </source>
</evidence>
<protein>
    <submittedName>
        <fullName evidence="1">Uncharacterized protein</fullName>
    </submittedName>
</protein>